<evidence type="ECO:0000256" key="11">
    <source>
        <dbReference type="SAM" id="MobiDB-lite"/>
    </source>
</evidence>
<evidence type="ECO:0000256" key="2">
    <source>
        <dbReference type="ARBA" id="ARBA00005680"/>
    </source>
</evidence>
<keyword evidence="8 10" id="KW-0472">Membrane</keyword>
<feature type="compositionally biased region" description="Basic and acidic residues" evidence="11">
    <location>
        <begin position="166"/>
        <end position="177"/>
    </location>
</feature>
<dbReference type="Pfam" id="PF00535">
    <property type="entry name" value="Glycos_transf_2"/>
    <property type="match status" value="1"/>
</dbReference>
<keyword evidence="10" id="KW-0808">Transferase</keyword>
<feature type="domain" description="Ricin B lectin" evidence="12">
    <location>
        <begin position="601"/>
        <end position="748"/>
    </location>
</feature>
<dbReference type="PROSITE" id="PS50231">
    <property type="entry name" value="RICIN_B_LECTIN"/>
    <property type="match status" value="1"/>
</dbReference>
<feature type="region of interest" description="Disordered" evidence="11">
    <location>
        <begin position="130"/>
        <end position="199"/>
    </location>
</feature>
<dbReference type="SUPFAM" id="SSF50370">
    <property type="entry name" value="Ricin B-like lectins"/>
    <property type="match status" value="1"/>
</dbReference>
<evidence type="ECO:0000259" key="12">
    <source>
        <dbReference type="SMART" id="SM00458"/>
    </source>
</evidence>
<feature type="transmembrane region" description="Helical" evidence="10">
    <location>
        <begin position="39"/>
        <end position="57"/>
    </location>
</feature>
<dbReference type="InterPro" id="IPR001173">
    <property type="entry name" value="Glyco_trans_2-like"/>
</dbReference>
<keyword evidence="4 10" id="KW-0430">Lectin</keyword>
<feature type="compositionally biased region" description="Low complexity" evidence="11">
    <location>
        <begin position="134"/>
        <end position="145"/>
    </location>
</feature>
<keyword evidence="3 10" id="KW-0812">Transmembrane</keyword>
<evidence type="ECO:0000256" key="9">
    <source>
        <dbReference type="ARBA" id="ARBA00023157"/>
    </source>
</evidence>
<dbReference type="Gene3D" id="3.90.550.10">
    <property type="entry name" value="Spore Coat Polysaccharide Biosynthesis Protein SpsA, Chain A"/>
    <property type="match status" value="1"/>
</dbReference>
<feature type="non-terminal residue" evidence="13">
    <location>
        <position position="1"/>
    </location>
</feature>
<dbReference type="EC" id="2.4.1.-" evidence="10"/>
<keyword evidence="6 10" id="KW-1133">Transmembrane helix</keyword>
<dbReference type="InterPro" id="IPR045885">
    <property type="entry name" value="GalNAc-T"/>
</dbReference>
<evidence type="ECO:0000256" key="6">
    <source>
        <dbReference type="ARBA" id="ARBA00022989"/>
    </source>
</evidence>
<name>A0ABQ7SBD3_9ACAR</name>
<proteinExistence type="inferred from homology"/>
<evidence type="ECO:0000256" key="1">
    <source>
        <dbReference type="ARBA" id="ARBA00004323"/>
    </source>
</evidence>
<comment type="pathway">
    <text evidence="10">Protein modification; protein glycosylation.</text>
</comment>
<dbReference type="PANTHER" id="PTHR11675:SF43">
    <property type="entry name" value="POLYPEPTIDE N-ACETYLGALACTOSAMINYLTRANSFERASE 1"/>
    <property type="match status" value="1"/>
</dbReference>
<evidence type="ECO:0000256" key="4">
    <source>
        <dbReference type="ARBA" id="ARBA00022734"/>
    </source>
</evidence>
<evidence type="ECO:0000313" key="13">
    <source>
        <dbReference type="EMBL" id="KAG9510555.1"/>
    </source>
</evidence>
<dbReference type="InterPro" id="IPR000772">
    <property type="entry name" value="Ricin_B_lectin"/>
</dbReference>
<keyword evidence="14" id="KW-1185">Reference proteome</keyword>
<comment type="cofactor">
    <cofactor evidence="10">
        <name>Mn(2+)</name>
        <dbReference type="ChEBI" id="CHEBI:29035"/>
    </cofactor>
</comment>
<reference evidence="13 14" key="1">
    <citation type="submission" date="2020-10" db="EMBL/GenBank/DDBJ databases">
        <authorList>
            <person name="Klimov P.B."/>
            <person name="Dyachkov S.M."/>
            <person name="Chetverikov P.E."/>
        </authorList>
    </citation>
    <scope>NUCLEOTIDE SEQUENCE [LARGE SCALE GENOMIC DNA]</scope>
    <source>
        <strain evidence="13">BMOC 18-1129-001#AD2665</strain>
        <tissue evidence="13">Entire mites</tissue>
    </source>
</reference>
<dbReference type="InterPro" id="IPR035992">
    <property type="entry name" value="Ricin_B-like_lectins"/>
</dbReference>
<sequence>MRNLSSDPLNRAQYAPLYSGSLQSYPSIWTLRLRRNKFTILKGLLLSFFILYLVVLYKSRQNSSKDISYRLHNNNGVTIDVETVRNSDKLTARVKSDKLLSKLKYDAFNNDKNFDDFSYDESADSSGLSALNVSKKSSQSTSSASRNHNKQHGSGVSDGGDSGSDLIERPIVMKDKVSTQTTGSPSTPSDRHLSADPLEHPKHVKRLAIVKARLEKSLQRLMPTMSGWGENGQGVTLKSKKEIEAAEAVFAKGQYNVYISDRISPNRTLRSVVAPACEDIQYDVQHLPNVSVIIIFTDEVFSALIRTIWSVINRTPKNLLHEIILVDDFSEFEELHQPLEDYIQVYWPTLVKLYRQPSRKGLIQARLKGAKEATGQVLLFLDSHCEATERWLEPLLARIKQNHKVFICPVIDIINDKTLEYNAVDPYTFQIGGFDWTGHFTWINRAEEEARKNPTAPVKSPTMAGGLFAVDRKVFFEFGSYDEDMQIWGGENLEISFRAWQCGGRVEIHPCSHVGHIFRDRHPYSFKDIDSHGINTLRTVLVWMDDYQRYFFMARPDLKKVNPGSLEKRLKLKKDLHCAPFKDYLRDVYENRKFIFDQNVTAYGFIRNPASNLCIDTLNRREDADDRAGLYPCEAMKAPVTMLTNQLFSLTTSGEIRREEGCLTAPKAGGRAKIVIMAKCDDPDIRYNLKKHKKKHHVTVQQWRHVKNGLIINEGNGECLTTRNQQSDGDLRVTACDDSDDRQKWVFFKYENDDSSYYPDPSENDVYN</sequence>
<dbReference type="InterPro" id="IPR029044">
    <property type="entry name" value="Nucleotide-diphossugar_trans"/>
</dbReference>
<evidence type="ECO:0000256" key="7">
    <source>
        <dbReference type="ARBA" id="ARBA00023034"/>
    </source>
</evidence>
<dbReference type="EMBL" id="JAIFTH010000122">
    <property type="protein sequence ID" value="KAG9510555.1"/>
    <property type="molecule type" value="Genomic_DNA"/>
</dbReference>
<gene>
    <name evidence="13" type="primary">gly-9</name>
    <name evidence="13" type="ORF">GZH46_00895</name>
</gene>
<keyword evidence="7 10" id="KW-0333">Golgi apparatus</keyword>
<dbReference type="SUPFAM" id="SSF53448">
    <property type="entry name" value="Nucleotide-diphospho-sugar transferases"/>
    <property type="match status" value="1"/>
</dbReference>
<dbReference type="Pfam" id="PF00652">
    <property type="entry name" value="Ricin_B_lectin"/>
    <property type="match status" value="1"/>
</dbReference>
<dbReference type="CDD" id="cd23459">
    <property type="entry name" value="beta-trefoil_Ricin_Pgant1-like"/>
    <property type="match status" value="1"/>
</dbReference>
<comment type="subcellular location">
    <subcellularLocation>
        <location evidence="1 10">Golgi apparatus membrane</location>
        <topology evidence="1 10">Single-pass type II membrane protein</topology>
    </subcellularLocation>
</comment>
<dbReference type="SMART" id="SM00458">
    <property type="entry name" value="RICIN"/>
    <property type="match status" value="1"/>
</dbReference>
<comment type="similarity">
    <text evidence="2 10">Belongs to the glycosyltransferase 2 family. GalNAc-T subfamily.</text>
</comment>
<dbReference type="PANTHER" id="PTHR11675">
    <property type="entry name" value="N-ACETYLGALACTOSAMINYLTRANSFERASE"/>
    <property type="match status" value="1"/>
</dbReference>
<evidence type="ECO:0000256" key="5">
    <source>
        <dbReference type="ARBA" id="ARBA00022968"/>
    </source>
</evidence>
<feature type="compositionally biased region" description="Low complexity" evidence="11">
    <location>
        <begin position="178"/>
        <end position="188"/>
    </location>
</feature>
<accession>A0ABQ7SBD3</accession>
<evidence type="ECO:0000256" key="10">
    <source>
        <dbReference type="RuleBase" id="RU361242"/>
    </source>
</evidence>
<dbReference type="CDD" id="cd02510">
    <property type="entry name" value="pp-GalNAc-T"/>
    <property type="match status" value="1"/>
</dbReference>
<keyword evidence="10" id="KW-0464">Manganese</keyword>
<protein>
    <recommendedName>
        <fullName evidence="10">Polypeptide N-acetylgalactosaminyltransferase</fullName>
        <ecNumber evidence="10">2.4.1.-</ecNumber>
    </recommendedName>
    <alternativeName>
        <fullName evidence="10">Protein-UDP acetylgalactosaminyltransferase</fullName>
    </alternativeName>
</protein>
<comment type="caution">
    <text evidence="13">The sequence shown here is derived from an EMBL/GenBank/DDBJ whole genome shotgun (WGS) entry which is preliminary data.</text>
</comment>
<evidence type="ECO:0000256" key="8">
    <source>
        <dbReference type="ARBA" id="ARBA00023136"/>
    </source>
</evidence>
<dbReference type="Proteomes" id="UP000825002">
    <property type="component" value="Unassembled WGS sequence"/>
</dbReference>
<feature type="compositionally biased region" description="Basic and acidic residues" evidence="11">
    <location>
        <begin position="189"/>
        <end position="199"/>
    </location>
</feature>
<evidence type="ECO:0000256" key="3">
    <source>
        <dbReference type="ARBA" id="ARBA00022692"/>
    </source>
</evidence>
<keyword evidence="10" id="KW-0328">Glycosyltransferase</keyword>
<organism evidence="13 14">
    <name type="scientific">Fragariocoptes setiger</name>
    <dbReference type="NCBI Taxonomy" id="1670756"/>
    <lineage>
        <taxon>Eukaryota</taxon>
        <taxon>Metazoa</taxon>
        <taxon>Ecdysozoa</taxon>
        <taxon>Arthropoda</taxon>
        <taxon>Chelicerata</taxon>
        <taxon>Arachnida</taxon>
        <taxon>Acari</taxon>
        <taxon>Acariformes</taxon>
        <taxon>Trombidiformes</taxon>
        <taxon>Prostigmata</taxon>
        <taxon>Eupodina</taxon>
        <taxon>Eriophyoidea</taxon>
        <taxon>Phytoptidae</taxon>
        <taxon>Fragariocoptes</taxon>
    </lineage>
</organism>
<keyword evidence="5" id="KW-0735">Signal-anchor</keyword>
<evidence type="ECO:0000313" key="14">
    <source>
        <dbReference type="Proteomes" id="UP000825002"/>
    </source>
</evidence>
<keyword evidence="9 10" id="KW-1015">Disulfide bond</keyword>
<dbReference type="Gene3D" id="2.80.10.50">
    <property type="match status" value="1"/>
</dbReference>